<comment type="subcellular location">
    <subcellularLocation>
        <location evidence="1">Membrane</location>
    </subcellularLocation>
</comment>
<accession>A0A3B0N1J1</accession>
<sequence>MDSDSLFSDRPRKIIITLTPSFFFNHPLTVLGNKISVLRFQRSLCDPHSTSNGFLRELDTAAVGAFPVAYSLFFVKDLAVSIYKSEGILGFFKCLPEYIAYHLTKDLLRYLVPNFFLPILPKFLGPLPSKIKLYNILDTHNHIRFRYEGFFDKNSQTTTSKFFDFYINQVESELNKIVTSLIVELITYPALTIISRMIIYDGYGPVSFHVLFKHTLSVDGILSLYRGFSYHLLSNIIKYIIKHFNRFVQRTLIYDFYLSPMFEQSFPVVLSITQSVLNQFSLIRRCGSKIDGFCIEESSINIFRQMPWVSIFTQMVVTIGLLHIRDKLVTTQIHEFNSQFNE</sequence>
<dbReference type="Gene3D" id="1.50.40.10">
    <property type="entry name" value="Mitochondrial carrier domain"/>
    <property type="match status" value="1"/>
</dbReference>
<name>A0A3B0N1J1_THEAN</name>
<evidence type="ECO:0008006" key="6">
    <source>
        <dbReference type="Google" id="ProtNLM"/>
    </source>
</evidence>
<dbReference type="VEuPathDB" id="PiroplasmaDB:TA10805"/>
<keyword evidence="3" id="KW-0472">Membrane</keyword>
<evidence type="ECO:0000256" key="2">
    <source>
        <dbReference type="ARBA" id="ARBA00022692"/>
    </source>
</evidence>
<dbReference type="SUPFAM" id="SSF103506">
    <property type="entry name" value="Mitochondrial carrier"/>
    <property type="match status" value="1"/>
</dbReference>
<keyword evidence="2" id="KW-0812">Transmembrane</keyword>
<proteinExistence type="predicted"/>
<evidence type="ECO:0000313" key="5">
    <source>
        <dbReference type="EMBL" id="SVP95392.1"/>
    </source>
</evidence>
<dbReference type="EMBL" id="UIVT01000004">
    <property type="protein sequence ID" value="SVP94631.1"/>
    <property type="molecule type" value="Genomic_DNA"/>
</dbReference>
<dbReference type="EMBL" id="UIVS01000004">
    <property type="protein sequence ID" value="SVP95392.1"/>
    <property type="molecule type" value="Genomic_DNA"/>
</dbReference>
<dbReference type="AlphaFoldDB" id="A0A3B0N1J1"/>
<dbReference type="GO" id="GO:0016020">
    <property type="term" value="C:membrane"/>
    <property type="evidence" value="ECO:0007669"/>
    <property type="project" value="UniProtKB-SubCell"/>
</dbReference>
<dbReference type="InterPro" id="IPR023395">
    <property type="entry name" value="MCP_dom_sf"/>
</dbReference>
<evidence type="ECO:0000313" key="4">
    <source>
        <dbReference type="EMBL" id="SVP94631.1"/>
    </source>
</evidence>
<protein>
    <recommendedName>
        <fullName evidence="6">Mitochondrial carrier protein</fullName>
    </recommendedName>
</protein>
<evidence type="ECO:0000256" key="1">
    <source>
        <dbReference type="ARBA" id="ARBA00004370"/>
    </source>
</evidence>
<evidence type="ECO:0000256" key="3">
    <source>
        <dbReference type="ARBA" id="ARBA00023136"/>
    </source>
</evidence>
<gene>
    <name evidence="4" type="ORF">TAT_000355300</name>
    <name evidence="5" type="ORF">TAV_000355200</name>
</gene>
<reference evidence="5" key="1">
    <citation type="submission" date="2018-07" db="EMBL/GenBank/DDBJ databases">
        <authorList>
            <person name="Quirk P.G."/>
            <person name="Krulwich T.A."/>
        </authorList>
    </citation>
    <scope>NUCLEOTIDE SEQUENCE</scope>
    <source>
        <strain evidence="5">Anand</strain>
    </source>
</reference>
<organism evidence="5">
    <name type="scientific">Theileria annulata</name>
    <dbReference type="NCBI Taxonomy" id="5874"/>
    <lineage>
        <taxon>Eukaryota</taxon>
        <taxon>Sar</taxon>
        <taxon>Alveolata</taxon>
        <taxon>Apicomplexa</taxon>
        <taxon>Aconoidasida</taxon>
        <taxon>Piroplasmida</taxon>
        <taxon>Theileriidae</taxon>
        <taxon>Theileria</taxon>
    </lineage>
</organism>